<evidence type="ECO:0000313" key="1">
    <source>
        <dbReference type="EMBL" id="TFW71505.1"/>
    </source>
</evidence>
<dbReference type="AlphaFoldDB" id="A0A4Y9VR64"/>
<accession>A0A4Y9VR64</accession>
<gene>
    <name evidence="1" type="ORF">C3Y98_05250</name>
</gene>
<dbReference type="EMBL" id="PQVH01000008">
    <property type="protein sequence ID" value="TFW71505.1"/>
    <property type="molecule type" value="Genomic_DNA"/>
</dbReference>
<dbReference type="RefSeq" id="WP_135277050.1">
    <property type="nucleotide sequence ID" value="NZ_PQVH01000008.1"/>
</dbReference>
<reference evidence="1 2" key="1">
    <citation type="submission" date="2018-02" db="EMBL/GenBank/DDBJ databases">
        <title>A novel lanthanide dependent methylotroph, Methylotenera sp. La3113.</title>
        <authorList>
            <person name="Lv H."/>
            <person name="Tani A."/>
        </authorList>
    </citation>
    <scope>NUCLEOTIDE SEQUENCE [LARGE SCALE GENOMIC DNA]</scope>
    <source>
        <strain evidence="1 2">La3113</strain>
    </source>
</reference>
<proteinExistence type="predicted"/>
<organism evidence="1 2">
    <name type="scientific">Methylotenera oryzisoli</name>
    <dbReference type="NCBI Taxonomy" id="2080758"/>
    <lineage>
        <taxon>Bacteria</taxon>
        <taxon>Pseudomonadati</taxon>
        <taxon>Pseudomonadota</taxon>
        <taxon>Betaproteobacteria</taxon>
        <taxon>Nitrosomonadales</taxon>
        <taxon>Methylophilaceae</taxon>
        <taxon>Methylotenera</taxon>
    </lineage>
</organism>
<evidence type="ECO:0000313" key="2">
    <source>
        <dbReference type="Proteomes" id="UP000297706"/>
    </source>
</evidence>
<comment type="caution">
    <text evidence="1">The sequence shown here is derived from an EMBL/GenBank/DDBJ whole genome shotgun (WGS) entry which is preliminary data.</text>
</comment>
<name>A0A4Y9VR64_9PROT</name>
<protein>
    <submittedName>
        <fullName evidence="1">Phage tail protein</fullName>
    </submittedName>
</protein>
<dbReference type="OrthoDB" id="8566531at2"/>
<dbReference type="InterPro" id="IPR009493">
    <property type="entry name" value="P2_GpE"/>
</dbReference>
<keyword evidence="2" id="KW-1185">Reference proteome</keyword>
<sequence length="38" mass="4446">MADIASVFHWQLSDLEKMSLVELMEWREHAKVRSGADE</sequence>
<dbReference type="Proteomes" id="UP000297706">
    <property type="component" value="Unassembled WGS sequence"/>
</dbReference>
<dbReference type="Pfam" id="PF06528">
    <property type="entry name" value="Phage_P2_GpE"/>
    <property type="match status" value="1"/>
</dbReference>